<accession>A0ABX8EKK9</accession>
<feature type="domain" description="ARB-07466-like C-terminal" evidence="2">
    <location>
        <begin position="214"/>
        <end position="310"/>
    </location>
</feature>
<organism evidence="3 4">
    <name type="scientific">Nocardioides aquaticus</name>
    <dbReference type="NCBI Taxonomy" id="160826"/>
    <lineage>
        <taxon>Bacteria</taxon>
        <taxon>Bacillati</taxon>
        <taxon>Actinomycetota</taxon>
        <taxon>Actinomycetes</taxon>
        <taxon>Propionibacteriales</taxon>
        <taxon>Nocardioidaceae</taxon>
        <taxon>Nocardioides</taxon>
    </lineage>
</organism>
<protein>
    <recommendedName>
        <fullName evidence="2">ARB-07466-like C-terminal domain-containing protein</fullName>
    </recommendedName>
</protein>
<evidence type="ECO:0000256" key="1">
    <source>
        <dbReference type="SAM" id="MobiDB-lite"/>
    </source>
</evidence>
<dbReference type="InterPro" id="IPR058593">
    <property type="entry name" value="ARB_07466-like_C"/>
</dbReference>
<name>A0ABX8EKK9_9ACTN</name>
<evidence type="ECO:0000313" key="3">
    <source>
        <dbReference type="EMBL" id="QVT79637.1"/>
    </source>
</evidence>
<dbReference type="EMBL" id="CP075371">
    <property type="protein sequence ID" value="QVT79637.1"/>
    <property type="molecule type" value="Genomic_DNA"/>
</dbReference>
<dbReference type="Proteomes" id="UP000679307">
    <property type="component" value="Chromosome"/>
</dbReference>
<gene>
    <name evidence="3" type="ORF">ENKNEFLB_02020</name>
</gene>
<proteinExistence type="predicted"/>
<feature type="region of interest" description="Disordered" evidence="1">
    <location>
        <begin position="168"/>
        <end position="205"/>
    </location>
</feature>
<evidence type="ECO:0000313" key="4">
    <source>
        <dbReference type="Proteomes" id="UP000679307"/>
    </source>
</evidence>
<feature type="compositionally biased region" description="Acidic residues" evidence="1">
    <location>
        <begin position="173"/>
        <end position="191"/>
    </location>
</feature>
<reference evidence="3 4" key="1">
    <citation type="submission" date="2021-05" db="EMBL/GenBank/DDBJ databases">
        <title>Complete genome of Nocardioides aquaticus KCTC 9944T isolated from meromictic and hypersaline Ekho Lake, Antarctica.</title>
        <authorList>
            <person name="Hwang K."/>
            <person name="Kim K.M."/>
            <person name="Choe H."/>
        </authorList>
    </citation>
    <scope>NUCLEOTIDE SEQUENCE [LARGE SCALE GENOMIC DNA]</scope>
    <source>
        <strain evidence="3 4">KCTC 9944</strain>
    </source>
</reference>
<keyword evidence="4" id="KW-1185">Reference proteome</keyword>
<evidence type="ECO:0000259" key="2">
    <source>
        <dbReference type="Pfam" id="PF26571"/>
    </source>
</evidence>
<dbReference type="RefSeq" id="WP_214059056.1">
    <property type="nucleotide sequence ID" value="NZ_BAAAHS010000102.1"/>
</dbReference>
<dbReference type="Pfam" id="PF26571">
    <property type="entry name" value="VldE"/>
    <property type="match status" value="1"/>
</dbReference>
<sequence>MAESSHKRDTNARRLPRPSVLAGSIAALATLSVVSVGVLSSSPAASVLMADDPADTGSGQVATVPEVELAADRGLAPLSRSAVRGTTLEEVPTALERITAPKAVARAVAAADDRRWSTDDLNLWSGPSDAAANVGLIETAEKVLATGRTFMGRDEIVVGGESRWVTAGYLDDEKPEPEPEPAPETAPEAEEATTTSGRTVDAGGGCTNGTSVPSGVSPNIVSVHAAVCAAWPEISTYGTFRSDGEHAQGIAVDIMTSGQTGYDIADYLRANAGSLGINYIIYSQQIWSVDRAGEGWRGMEDRGSTTANHYDHVHVTTY</sequence>